<evidence type="ECO:0008006" key="4">
    <source>
        <dbReference type="Google" id="ProtNLM"/>
    </source>
</evidence>
<dbReference type="RefSeq" id="WP_003354161.1">
    <property type="nucleotide sequence ID" value="NZ_JH414753.1"/>
</dbReference>
<sequence>MKTILIVGGFNKNGYENMAKKKGNYQVLFHDGIIKRKSTSVFEKLIKQADCVVLLQATCSHKTMWEVKKLSKKYSVPVTYPRSRGISGAIDSATKLLNNGVYFFAS</sequence>
<dbReference type="InterPro" id="IPR016772">
    <property type="entry name" value="UCP020408"/>
</dbReference>
<dbReference type="EMBL" id="ACWF01000098">
    <property type="protein sequence ID" value="EHL78038.1"/>
    <property type="molecule type" value="Genomic_DNA"/>
</dbReference>
<name>G9QLC2_9BACI</name>
<dbReference type="Pfam" id="PF10087">
    <property type="entry name" value="DUF2325"/>
    <property type="match status" value="1"/>
</dbReference>
<gene>
    <name evidence="2" type="ORF">HMPREF1015_02932</name>
</gene>
<reference evidence="2 3" key="1">
    <citation type="submission" date="2011-09" db="EMBL/GenBank/DDBJ databases">
        <title>The Genome Sequence of Bacillus smithii 7_3_47FAA.</title>
        <authorList>
            <consortium name="The Broad Institute Genome Sequencing Platform"/>
            <person name="Earl A."/>
            <person name="Ward D."/>
            <person name="Feldgarden M."/>
            <person name="Gevers D."/>
            <person name="Daigneault M."/>
            <person name="Strauss J."/>
            <person name="Allen-Vercoe E."/>
            <person name="Young S.K."/>
            <person name="Zeng Q."/>
            <person name="Gargeya S."/>
            <person name="Fitzgerald M."/>
            <person name="Haas B."/>
            <person name="Abouelleil A."/>
            <person name="Alvarado L."/>
            <person name="Arachchi H.M."/>
            <person name="Berlin A."/>
            <person name="Brown A."/>
            <person name="Chapman S.B."/>
            <person name="Chen Z."/>
            <person name="Dunbar C."/>
            <person name="Freedman E."/>
            <person name="Gearin G."/>
            <person name="Goldberg J."/>
            <person name="Griggs A."/>
            <person name="Gujja S."/>
            <person name="Heiman D."/>
            <person name="Howarth C."/>
            <person name="Larson L."/>
            <person name="Lui A."/>
            <person name="MacDonald P.J.P."/>
            <person name="Montmayeur A."/>
            <person name="Murphy C."/>
            <person name="Neiman D."/>
            <person name="Pearson M."/>
            <person name="Priest M."/>
            <person name="Roberts A."/>
            <person name="Saif S."/>
            <person name="Shea T."/>
            <person name="Shenoy N."/>
            <person name="Sisk P."/>
            <person name="Stolte C."/>
            <person name="Sykes S."/>
            <person name="Wortman J."/>
            <person name="Nusbaum C."/>
            <person name="Birren B."/>
        </authorList>
    </citation>
    <scope>NUCLEOTIDE SEQUENCE [LARGE SCALE GENOMIC DNA]</scope>
    <source>
        <strain evidence="2 3">7_3_47FAA</strain>
    </source>
</reference>
<accession>G9QLC2</accession>
<dbReference type="HOGENOM" id="CLU_2286918_0_0_9"/>
<comment type="caution">
    <text evidence="2">The sequence shown here is derived from an EMBL/GenBank/DDBJ whole genome shotgun (WGS) entry which is preliminary data.</text>
</comment>
<comment type="similarity">
    <text evidence="1">Belongs to the UPF0751 family.</text>
</comment>
<organism evidence="2 3">
    <name type="scientific">Bacillus smithii 7_3_47FAA</name>
    <dbReference type="NCBI Taxonomy" id="665952"/>
    <lineage>
        <taxon>Bacteria</taxon>
        <taxon>Bacillati</taxon>
        <taxon>Bacillota</taxon>
        <taxon>Bacilli</taxon>
        <taxon>Bacillales</taxon>
        <taxon>Bacillaceae</taxon>
        <taxon>Bacillus</taxon>
    </lineage>
</organism>
<dbReference type="AlphaFoldDB" id="G9QLC2"/>
<evidence type="ECO:0000313" key="3">
    <source>
        <dbReference type="Proteomes" id="UP000011747"/>
    </source>
</evidence>
<dbReference type="Proteomes" id="UP000011747">
    <property type="component" value="Unassembled WGS sequence"/>
</dbReference>
<proteinExistence type="inferred from homology"/>
<protein>
    <recommendedName>
        <fullName evidence="4">DUF2325 domain-containing protein</fullName>
    </recommendedName>
</protein>
<evidence type="ECO:0000256" key="1">
    <source>
        <dbReference type="ARBA" id="ARBA00007189"/>
    </source>
</evidence>
<evidence type="ECO:0000313" key="2">
    <source>
        <dbReference type="EMBL" id="EHL78038.1"/>
    </source>
</evidence>
<keyword evidence="3" id="KW-1185">Reference proteome</keyword>